<dbReference type="PANTHER" id="PTHR43976:SF16">
    <property type="entry name" value="SHORT-CHAIN DEHYDROGENASE_REDUCTASE FAMILY PROTEIN"/>
    <property type="match status" value="1"/>
</dbReference>
<feature type="transmembrane region" description="Helical" evidence="4">
    <location>
        <begin position="130"/>
        <end position="151"/>
    </location>
</feature>
<dbReference type="InterPro" id="IPR051911">
    <property type="entry name" value="SDR_oxidoreductase"/>
</dbReference>
<evidence type="ECO:0000256" key="2">
    <source>
        <dbReference type="ARBA" id="ARBA00023002"/>
    </source>
</evidence>
<proteinExistence type="inferred from homology"/>
<dbReference type="SMART" id="SM00822">
    <property type="entry name" value="PKS_KR"/>
    <property type="match status" value="1"/>
</dbReference>
<dbReference type="PRINTS" id="PR00081">
    <property type="entry name" value="GDHRDH"/>
</dbReference>
<dbReference type="InterPro" id="IPR036291">
    <property type="entry name" value="NAD(P)-bd_dom_sf"/>
</dbReference>
<dbReference type="InterPro" id="IPR057326">
    <property type="entry name" value="KR_dom"/>
</dbReference>
<dbReference type="Proteomes" id="UP000696294">
    <property type="component" value="Unassembled WGS sequence"/>
</dbReference>
<evidence type="ECO:0000313" key="7">
    <source>
        <dbReference type="Proteomes" id="UP000696294"/>
    </source>
</evidence>
<dbReference type="Pfam" id="PF00106">
    <property type="entry name" value="adh_short"/>
    <property type="match status" value="1"/>
</dbReference>
<dbReference type="PANTHER" id="PTHR43976">
    <property type="entry name" value="SHORT CHAIN DEHYDROGENASE"/>
    <property type="match status" value="1"/>
</dbReference>
<evidence type="ECO:0000313" key="6">
    <source>
        <dbReference type="EMBL" id="NJP97699.1"/>
    </source>
</evidence>
<accession>A0ABX1BPC6</accession>
<dbReference type="InterPro" id="IPR002347">
    <property type="entry name" value="SDR_fam"/>
</dbReference>
<dbReference type="Gene3D" id="3.40.50.720">
    <property type="entry name" value="NAD(P)-binding Rossmann-like Domain"/>
    <property type="match status" value="1"/>
</dbReference>
<keyword evidence="4" id="KW-1133">Transmembrane helix</keyword>
<evidence type="ECO:0000256" key="4">
    <source>
        <dbReference type="SAM" id="Phobius"/>
    </source>
</evidence>
<reference evidence="6 7" key="1">
    <citation type="submission" date="2020-03" db="EMBL/GenBank/DDBJ databases">
        <title>WGS of actinomycetes isolated from Thailand.</title>
        <authorList>
            <person name="Thawai C."/>
        </authorList>
    </citation>
    <scope>NUCLEOTIDE SEQUENCE [LARGE SCALE GENOMIC DNA]</scope>
    <source>
        <strain evidence="6 7">FMUSA5-5</strain>
    </source>
</reference>
<dbReference type="InterPro" id="IPR020904">
    <property type="entry name" value="Sc_DH/Rdtase_CS"/>
</dbReference>
<dbReference type="RefSeq" id="WP_168020272.1">
    <property type="nucleotide sequence ID" value="NZ_JAATEP010000071.1"/>
</dbReference>
<organism evidence="6 7">
    <name type="scientific">Nonomuraea composti</name>
    <dbReference type="NCBI Taxonomy" id="2720023"/>
    <lineage>
        <taxon>Bacteria</taxon>
        <taxon>Bacillati</taxon>
        <taxon>Actinomycetota</taxon>
        <taxon>Actinomycetes</taxon>
        <taxon>Streptosporangiales</taxon>
        <taxon>Streptosporangiaceae</taxon>
        <taxon>Nonomuraea</taxon>
    </lineage>
</organism>
<dbReference type="PROSITE" id="PS00061">
    <property type="entry name" value="ADH_SHORT"/>
    <property type="match status" value="1"/>
</dbReference>
<keyword evidence="4" id="KW-0472">Membrane</keyword>
<name>A0ABX1BPC6_9ACTN</name>
<dbReference type="EMBL" id="JAATEP010000071">
    <property type="protein sequence ID" value="NJP97699.1"/>
    <property type="molecule type" value="Genomic_DNA"/>
</dbReference>
<gene>
    <name evidence="6" type="ORF">HCN51_51175</name>
</gene>
<dbReference type="CDD" id="cd05374">
    <property type="entry name" value="17beta-HSD-like_SDR_c"/>
    <property type="match status" value="1"/>
</dbReference>
<keyword evidence="2" id="KW-0560">Oxidoreductase</keyword>
<keyword evidence="7" id="KW-1185">Reference proteome</keyword>
<dbReference type="SUPFAM" id="SSF51735">
    <property type="entry name" value="NAD(P)-binding Rossmann-fold domains"/>
    <property type="match status" value="1"/>
</dbReference>
<protein>
    <submittedName>
        <fullName evidence="6">SDR family NAD(P)-dependent oxidoreductase</fullName>
    </submittedName>
</protein>
<dbReference type="PRINTS" id="PR00080">
    <property type="entry name" value="SDRFAMILY"/>
</dbReference>
<keyword evidence="4" id="KW-0812">Transmembrane</keyword>
<comment type="caution">
    <text evidence="6">The sequence shown here is derived from an EMBL/GenBank/DDBJ whole genome shotgun (WGS) entry which is preliminary data.</text>
</comment>
<evidence type="ECO:0000256" key="3">
    <source>
        <dbReference type="RuleBase" id="RU000363"/>
    </source>
</evidence>
<sequence length="282" mass="30082">MSRDYDTWFVTGCSTGFGRSLAEHLLDTGHRVAVTARDTGRISDLSERGDALILPLDVTDPGSVQAAVERAEEHFGGIDVLVNNAGIGYFAAVEESEEAAVRRLFEVNFHGVSRTIHAVLPGMRRRGKGFIVNLTSIGGLAGFTAVGYYSATKFAVEGLSESLRHEVEPLGINVMLVEPSAFRTAWAGSSQESPIVIDDYDATAGAARRAYHASVGRQAGDPDRAARAVVAAVHSPRPPLHLLLGNEAYDTAMAKLSALRAEFEAWESTTHAADFPESGGQA</sequence>
<evidence type="ECO:0000259" key="5">
    <source>
        <dbReference type="SMART" id="SM00822"/>
    </source>
</evidence>
<feature type="domain" description="Ketoreductase" evidence="5">
    <location>
        <begin position="6"/>
        <end position="180"/>
    </location>
</feature>
<evidence type="ECO:0000256" key="1">
    <source>
        <dbReference type="ARBA" id="ARBA00006484"/>
    </source>
</evidence>
<comment type="similarity">
    <text evidence="1 3">Belongs to the short-chain dehydrogenases/reductases (SDR) family.</text>
</comment>
<dbReference type="NCBIfam" id="NF004824">
    <property type="entry name" value="PRK06180.1"/>
    <property type="match status" value="1"/>
</dbReference>